<dbReference type="PANTHER" id="PTHR30400">
    <property type="entry name" value="MONOFUNCTIONAL BIOSYNTHETIC PEPTIDOGLYCAN TRANSGLYCOSYLASE"/>
    <property type="match status" value="1"/>
</dbReference>
<dbReference type="GO" id="GO:0016740">
    <property type="term" value="F:transferase activity"/>
    <property type="evidence" value="ECO:0007669"/>
    <property type="project" value="UniProtKB-KW"/>
</dbReference>
<keyword evidence="1" id="KW-1003">Cell membrane</keyword>
<comment type="caution">
    <text evidence="14">The sequence shown here is derived from an EMBL/GenBank/DDBJ whole genome shotgun (WGS) entry which is preliminary data.</text>
</comment>
<dbReference type="InterPro" id="IPR001264">
    <property type="entry name" value="Glyco_trans_51"/>
</dbReference>
<gene>
    <name evidence="14" type="ORF">GCM10008119_35560</name>
</gene>
<keyword evidence="4 14" id="KW-0808">Transferase</keyword>
<dbReference type="Gene3D" id="1.10.3810.10">
    <property type="entry name" value="Biosynthetic peptidoglycan transglycosylase-like"/>
    <property type="match status" value="1"/>
</dbReference>
<feature type="domain" description="Glycosyl transferase family 51" evidence="13">
    <location>
        <begin position="436"/>
        <end position="585"/>
    </location>
</feature>
<evidence type="ECO:0000256" key="7">
    <source>
        <dbReference type="ARBA" id="ARBA00022984"/>
    </source>
</evidence>
<keyword evidence="3" id="KW-0328">Glycosyltransferase</keyword>
<dbReference type="InterPro" id="IPR036950">
    <property type="entry name" value="PBP_transglycosylase"/>
</dbReference>
<organism evidence="14 15">
    <name type="scientific">Pedobacter mendelii</name>
    <dbReference type="NCBI Taxonomy" id="1908240"/>
    <lineage>
        <taxon>Bacteria</taxon>
        <taxon>Pseudomonadati</taxon>
        <taxon>Bacteroidota</taxon>
        <taxon>Sphingobacteriia</taxon>
        <taxon>Sphingobacteriales</taxon>
        <taxon>Sphingobacteriaceae</taxon>
        <taxon>Pedobacter</taxon>
    </lineage>
</organism>
<evidence type="ECO:0000313" key="14">
    <source>
        <dbReference type="EMBL" id="GGI29022.1"/>
    </source>
</evidence>
<reference evidence="15" key="1">
    <citation type="journal article" date="2019" name="Int. J. Syst. Evol. Microbiol.">
        <title>The Global Catalogue of Microorganisms (GCM) 10K type strain sequencing project: providing services to taxonomists for standard genome sequencing and annotation.</title>
        <authorList>
            <consortium name="The Broad Institute Genomics Platform"/>
            <consortium name="The Broad Institute Genome Sequencing Center for Infectious Disease"/>
            <person name="Wu L."/>
            <person name="Ma J."/>
        </authorList>
    </citation>
    <scope>NUCLEOTIDE SEQUENCE [LARGE SCALE GENOMIC DNA]</scope>
    <source>
        <strain evidence="15">CCM 8939</strain>
    </source>
</reference>
<evidence type="ECO:0000256" key="4">
    <source>
        <dbReference type="ARBA" id="ARBA00022679"/>
    </source>
</evidence>
<keyword evidence="10" id="KW-0961">Cell wall biogenesis/degradation</keyword>
<keyword evidence="15" id="KW-1185">Reference proteome</keyword>
<evidence type="ECO:0000256" key="3">
    <source>
        <dbReference type="ARBA" id="ARBA00022676"/>
    </source>
</evidence>
<dbReference type="InterPro" id="IPR023346">
    <property type="entry name" value="Lysozyme-like_dom_sf"/>
</dbReference>
<protein>
    <submittedName>
        <fullName evidence="14">Glycosyl transferase</fullName>
    </submittedName>
</protein>
<feature type="compositionally biased region" description="Basic and acidic residues" evidence="11">
    <location>
        <begin position="691"/>
        <end position="717"/>
    </location>
</feature>
<sequence length="717" mass="80269">MQIPKINIPKKYLKIGALVLGVFLIVCIALGAVAYTKREALLKKMIAKAIAKADKDFGLDVKIGSAGFTGLSTVKMNAISIVPKNRDTLSNISELSVGVKLWPLIFGNVKLAELKLNEGFVSIVLKDSITNVDFILKRKKKDSTATKSKVNLADIASNILNEVLYKIPDEMDVKNMVFKLNDNDTAKLNFATVATIDGGDLKSTINVNNGESTWHLDGEVNPGSKELSVMAYADGKKLELPYLNNKLHAKLSFDTLQTELKNAKYSGDDYKISGSWSVKNMLINQPRIASNDIVIQSAKLDADVLVGPNYIALDSSSTAYLKNASIHPYVKYTLGKNKIYELKLNAEEQDAQSIFQAFPQGLFESLDGLKVQGKIKYSLNFYLDTAVPDSVRFSSTLTPVDFKITQWGKTNLQKINNPFVYTPYEYGKPMRDITIGPANSNFTPLSAISKNFINAVLTAEDPSFFTHNGFVEESIRKSIAVNFKEKKFKRGGSTISMQLVKNVYLSRQKTLARKAEEILIVWLIEHNHLVSKQRMLEVYFNIMELGQNIYGIGEASRYYFGKQPADLTIGDGLFLASIVPKPKASMYKFMADGSLKPYMFNYFRFMGNIMARRGLTPSDTSGYGFYNVRLREGLRQYLAPDTAVVDTSAFDDDDMGGSPVEMQDKNKNLFDRIFGGVKKDTSNRSGVKPTDTIKTKKQLRQERREQRRIEKELEIRQ</sequence>
<dbReference type="InterPro" id="IPR011812">
    <property type="entry name" value="Pep_trsgly"/>
</dbReference>
<keyword evidence="7" id="KW-0573">Peptidoglycan synthesis</keyword>
<evidence type="ECO:0000256" key="9">
    <source>
        <dbReference type="ARBA" id="ARBA00023136"/>
    </source>
</evidence>
<evidence type="ECO:0000256" key="12">
    <source>
        <dbReference type="SAM" id="Phobius"/>
    </source>
</evidence>
<keyword evidence="6" id="KW-0133">Cell shape</keyword>
<keyword evidence="9 12" id="KW-0472">Membrane</keyword>
<evidence type="ECO:0000256" key="11">
    <source>
        <dbReference type="SAM" id="MobiDB-lite"/>
    </source>
</evidence>
<evidence type="ECO:0000256" key="5">
    <source>
        <dbReference type="ARBA" id="ARBA00022692"/>
    </source>
</evidence>
<dbReference type="PANTHER" id="PTHR30400:SF0">
    <property type="entry name" value="BIOSYNTHETIC PEPTIDOGLYCAN TRANSGLYCOSYLASE"/>
    <property type="match status" value="1"/>
</dbReference>
<keyword evidence="5 12" id="KW-0812">Transmembrane</keyword>
<dbReference type="RefSeq" id="WP_188417057.1">
    <property type="nucleotide sequence ID" value="NZ_BMDJ01000013.1"/>
</dbReference>
<evidence type="ECO:0000256" key="1">
    <source>
        <dbReference type="ARBA" id="ARBA00022475"/>
    </source>
</evidence>
<dbReference type="EMBL" id="BMDJ01000013">
    <property type="protein sequence ID" value="GGI29022.1"/>
    <property type="molecule type" value="Genomic_DNA"/>
</dbReference>
<feature type="region of interest" description="Disordered" evidence="11">
    <location>
        <begin position="679"/>
        <end position="717"/>
    </location>
</feature>
<proteinExistence type="predicted"/>
<keyword evidence="2" id="KW-0997">Cell inner membrane</keyword>
<accession>A0ABQ2BNZ0</accession>
<evidence type="ECO:0000256" key="2">
    <source>
        <dbReference type="ARBA" id="ARBA00022519"/>
    </source>
</evidence>
<evidence type="ECO:0000256" key="10">
    <source>
        <dbReference type="ARBA" id="ARBA00023316"/>
    </source>
</evidence>
<evidence type="ECO:0000256" key="8">
    <source>
        <dbReference type="ARBA" id="ARBA00022989"/>
    </source>
</evidence>
<name>A0ABQ2BNZ0_9SPHI</name>
<evidence type="ECO:0000313" key="15">
    <source>
        <dbReference type="Proteomes" id="UP000645390"/>
    </source>
</evidence>
<dbReference type="Proteomes" id="UP000645390">
    <property type="component" value="Unassembled WGS sequence"/>
</dbReference>
<evidence type="ECO:0000259" key="13">
    <source>
        <dbReference type="Pfam" id="PF00912"/>
    </source>
</evidence>
<dbReference type="Pfam" id="PF00912">
    <property type="entry name" value="Transgly"/>
    <property type="match status" value="1"/>
</dbReference>
<keyword evidence="8 12" id="KW-1133">Transmembrane helix</keyword>
<feature type="transmembrane region" description="Helical" evidence="12">
    <location>
        <begin position="12"/>
        <end position="35"/>
    </location>
</feature>
<dbReference type="SUPFAM" id="SSF53955">
    <property type="entry name" value="Lysozyme-like"/>
    <property type="match status" value="1"/>
</dbReference>
<evidence type="ECO:0000256" key="6">
    <source>
        <dbReference type="ARBA" id="ARBA00022960"/>
    </source>
</evidence>